<sequence>MFYSIIFVFFFLFFLVVSEYIFIFFNSVQFQVVFKVYNAFVNKQTISRKFQSHLSATRNNGCTCYLELFGDCA</sequence>
<keyword evidence="1" id="KW-0472">Membrane</keyword>
<evidence type="ECO:0000313" key="3">
    <source>
        <dbReference type="Proteomes" id="UP001206595"/>
    </source>
</evidence>
<name>A0AAD5E7Y7_UMBRA</name>
<accession>A0AAD5E7Y7</accession>
<keyword evidence="1" id="KW-1133">Transmembrane helix</keyword>
<proteinExistence type="predicted"/>
<dbReference type="GeneID" id="75914934"/>
<keyword evidence="1" id="KW-0812">Transmembrane</keyword>
<feature type="transmembrane region" description="Helical" evidence="1">
    <location>
        <begin position="6"/>
        <end position="25"/>
    </location>
</feature>
<keyword evidence="3" id="KW-1185">Reference proteome</keyword>
<dbReference type="Proteomes" id="UP001206595">
    <property type="component" value="Unassembled WGS sequence"/>
</dbReference>
<reference evidence="2" key="2">
    <citation type="journal article" date="2022" name="Proc. Natl. Acad. Sci. U.S.A.">
        <title>Diploid-dominant life cycles characterize the early evolution of Fungi.</title>
        <authorList>
            <person name="Amses K.R."/>
            <person name="Simmons D.R."/>
            <person name="Longcore J.E."/>
            <person name="Mondo S.J."/>
            <person name="Seto K."/>
            <person name="Jeronimo G.H."/>
            <person name="Bonds A.E."/>
            <person name="Quandt C.A."/>
            <person name="Davis W.J."/>
            <person name="Chang Y."/>
            <person name="Federici B.A."/>
            <person name="Kuo A."/>
            <person name="LaButti K."/>
            <person name="Pangilinan J."/>
            <person name="Andreopoulos W."/>
            <person name="Tritt A."/>
            <person name="Riley R."/>
            <person name="Hundley H."/>
            <person name="Johnson J."/>
            <person name="Lipzen A."/>
            <person name="Barry K."/>
            <person name="Lang B.F."/>
            <person name="Cuomo C.A."/>
            <person name="Buchler N.E."/>
            <person name="Grigoriev I.V."/>
            <person name="Spatafora J.W."/>
            <person name="Stajich J.E."/>
            <person name="James T.Y."/>
        </authorList>
    </citation>
    <scope>NUCLEOTIDE SEQUENCE</scope>
    <source>
        <strain evidence="2">AG</strain>
    </source>
</reference>
<gene>
    <name evidence="2" type="ORF">K450DRAFT_244485</name>
</gene>
<reference evidence="2" key="1">
    <citation type="submission" date="2021-06" db="EMBL/GenBank/DDBJ databases">
        <authorList>
            <consortium name="DOE Joint Genome Institute"/>
            <person name="Mondo S.J."/>
            <person name="Amses K.R."/>
            <person name="Simmons D.R."/>
            <person name="Longcore J.E."/>
            <person name="Seto K."/>
            <person name="Alves G.H."/>
            <person name="Bonds A.E."/>
            <person name="Quandt C.A."/>
            <person name="Davis W.J."/>
            <person name="Chang Y."/>
            <person name="Letcher P.M."/>
            <person name="Powell M.J."/>
            <person name="Kuo A."/>
            <person name="Labutti K."/>
            <person name="Pangilinan J."/>
            <person name="Andreopoulos W."/>
            <person name="Tritt A."/>
            <person name="Riley R."/>
            <person name="Hundley H."/>
            <person name="Johnson J."/>
            <person name="Lipzen A."/>
            <person name="Barry K."/>
            <person name="Berbee M.L."/>
            <person name="Buchler N.E."/>
            <person name="Grigoriev I.V."/>
            <person name="Spatafora J.W."/>
            <person name="Stajich J.E."/>
            <person name="James T.Y."/>
        </authorList>
    </citation>
    <scope>NUCLEOTIDE SEQUENCE</scope>
    <source>
        <strain evidence="2">AG</strain>
    </source>
</reference>
<dbReference type="EMBL" id="MU620924">
    <property type="protein sequence ID" value="KAI8578991.1"/>
    <property type="molecule type" value="Genomic_DNA"/>
</dbReference>
<organism evidence="2 3">
    <name type="scientific">Umbelopsis ramanniana AG</name>
    <dbReference type="NCBI Taxonomy" id="1314678"/>
    <lineage>
        <taxon>Eukaryota</taxon>
        <taxon>Fungi</taxon>
        <taxon>Fungi incertae sedis</taxon>
        <taxon>Mucoromycota</taxon>
        <taxon>Mucoromycotina</taxon>
        <taxon>Umbelopsidomycetes</taxon>
        <taxon>Umbelopsidales</taxon>
        <taxon>Umbelopsidaceae</taxon>
        <taxon>Umbelopsis</taxon>
    </lineage>
</organism>
<protein>
    <submittedName>
        <fullName evidence="2">Uncharacterized protein</fullName>
    </submittedName>
</protein>
<dbReference type="AlphaFoldDB" id="A0AAD5E7Y7"/>
<evidence type="ECO:0000313" key="2">
    <source>
        <dbReference type="EMBL" id="KAI8578991.1"/>
    </source>
</evidence>
<evidence type="ECO:0000256" key="1">
    <source>
        <dbReference type="SAM" id="Phobius"/>
    </source>
</evidence>
<dbReference type="RefSeq" id="XP_051443995.1">
    <property type="nucleotide sequence ID" value="XM_051589589.1"/>
</dbReference>
<comment type="caution">
    <text evidence="2">The sequence shown here is derived from an EMBL/GenBank/DDBJ whole genome shotgun (WGS) entry which is preliminary data.</text>
</comment>